<dbReference type="SMART" id="SM00597">
    <property type="entry name" value="ZnF_TTF"/>
    <property type="match status" value="1"/>
</dbReference>
<evidence type="ECO:0000313" key="3">
    <source>
        <dbReference type="EMBL" id="CAF3713971.1"/>
    </source>
</evidence>
<evidence type="ECO:0000313" key="4">
    <source>
        <dbReference type="EMBL" id="CAF4463142.1"/>
    </source>
</evidence>
<organism evidence="3 5">
    <name type="scientific">Rotaria socialis</name>
    <dbReference type="NCBI Taxonomy" id="392032"/>
    <lineage>
        <taxon>Eukaryota</taxon>
        <taxon>Metazoa</taxon>
        <taxon>Spiralia</taxon>
        <taxon>Gnathifera</taxon>
        <taxon>Rotifera</taxon>
        <taxon>Eurotatoria</taxon>
        <taxon>Bdelloidea</taxon>
        <taxon>Philodinida</taxon>
        <taxon>Philodinidae</taxon>
        <taxon>Rotaria</taxon>
    </lineage>
</organism>
<dbReference type="Proteomes" id="UP000663862">
    <property type="component" value="Unassembled WGS sequence"/>
</dbReference>
<evidence type="ECO:0000256" key="1">
    <source>
        <dbReference type="SAM" id="MobiDB-lite"/>
    </source>
</evidence>
<reference evidence="3" key="1">
    <citation type="submission" date="2021-02" db="EMBL/GenBank/DDBJ databases">
        <authorList>
            <person name="Nowell W R."/>
        </authorList>
    </citation>
    <scope>NUCLEOTIDE SEQUENCE</scope>
</reference>
<accession>A0A818VP71</accession>
<feature type="region of interest" description="Disordered" evidence="1">
    <location>
        <begin position="28"/>
        <end position="50"/>
    </location>
</feature>
<comment type="caution">
    <text evidence="3">The sequence shown here is derived from an EMBL/GenBank/DDBJ whole genome shotgun (WGS) entry which is preliminary data.</text>
</comment>
<feature type="domain" description="TTF-type" evidence="2">
    <location>
        <begin position="189"/>
        <end position="281"/>
    </location>
</feature>
<dbReference type="Proteomes" id="UP000663869">
    <property type="component" value="Unassembled WGS sequence"/>
</dbReference>
<dbReference type="EMBL" id="CAJOBQ010001177">
    <property type="protein sequence ID" value="CAF4463142.1"/>
    <property type="molecule type" value="Genomic_DNA"/>
</dbReference>
<dbReference type="AlphaFoldDB" id="A0A818VP71"/>
<dbReference type="InterPro" id="IPR006580">
    <property type="entry name" value="Znf_TTF"/>
</dbReference>
<dbReference type="EMBL" id="CAJNYU010003946">
    <property type="protein sequence ID" value="CAF3713971.1"/>
    <property type="molecule type" value="Genomic_DNA"/>
</dbReference>
<dbReference type="PANTHER" id="PTHR45749:SF21">
    <property type="entry name" value="DUF4371 DOMAIN-CONTAINING PROTEIN"/>
    <property type="match status" value="1"/>
</dbReference>
<proteinExistence type="predicted"/>
<name>A0A818VP71_9BILA</name>
<evidence type="ECO:0000313" key="5">
    <source>
        <dbReference type="Proteomes" id="UP000663869"/>
    </source>
</evidence>
<gene>
    <name evidence="3" type="ORF">FME351_LOCUS28597</name>
    <name evidence="4" type="ORF">TSG867_LOCUS17997</name>
</gene>
<sequence length="502" mass="56902">MTLLPNDASSEDNIEKAILATTPLTTNAVSSSSSSVSEPEVIAPKPSTNEPGCDLTDHNIIDTNEITSIVNELGELQSLLCTCEHLIKQSQTSDFSEEVFTIDTNLFFKSLKDITTRLEHLCNKQTLKTKQSRGVAIVSTKIKSNFTSRDPGDNRKYNDDELRYLVSYGPYHDLNVSYPQNLELKKKNKQCSFTSNWYKDFPYLGYSIKKNAVFCFCCRLFGFGPGSEKCQVAWSSTGVSVWSKMTGPDGKLVKHFKSISHITAENRLLNFSQKNTNVDLILDAGQRRADQKREAVLKLNEKIVVTLLDVSRFLSRQSLAFQGDTNSEENFIAAVNMMRRRDPSTYLHYDSQNEFIQLLGSAVHKEIYSIIVRFVKKFIAQERIISVSELNSKTGVDICEHILDQLKRCVQHGSCISIDYINCFGILQELYNFFTGSIKGYSLLCDELKKTSHGLLVKDLSTTRWSDRYESIRAVITSYQEITNTLQNLADHDIEKKIEKQL</sequence>
<protein>
    <recommendedName>
        <fullName evidence="2">TTF-type domain-containing protein</fullName>
    </recommendedName>
</protein>
<evidence type="ECO:0000259" key="2">
    <source>
        <dbReference type="SMART" id="SM00597"/>
    </source>
</evidence>
<dbReference type="PANTHER" id="PTHR45749">
    <property type="match status" value="1"/>
</dbReference>